<organism evidence="1 2">
    <name type="scientific">Dyadobacter endophyticus</name>
    <dbReference type="NCBI Taxonomy" id="1749036"/>
    <lineage>
        <taxon>Bacteria</taxon>
        <taxon>Pseudomonadati</taxon>
        <taxon>Bacteroidota</taxon>
        <taxon>Cytophagia</taxon>
        <taxon>Cytophagales</taxon>
        <taxon>Spirosomataceae</taxon>
        <taxon>Dyadobacter</taxon>
    </lineage>
</organism>
<accession>A0ABQ1YEJ3</accession>
<protein>
    <submittedName>
        <fullName evidence="1">Uncharacterized protein</fullName>
    </submittedName>
</protein>
<reference evidence="2" key="1">
    <citation type="journal article" date="2019" name="Int. J. Syst. Evol. Microbiol.">
        <title>The Global Catalogue of Microorganisms (GCM) 10K type strain sequencing project: providing services to taxonomists for standard genome sequencing and annotation.</title>
        <authorList>
            <consortium name="The Broad Institute Genomics Platform"/>
            <consortium name="The Broad Institute Genome Sequencing Center for Infectious Disease"/>
            <person name="Wu L."/>
            <person name="Ma J."/>
        </authorList>
    </citation>
    <scope>NUCLEOTIDE SEQUENCE [LARGE SCALE GENOMIC DNA]</scope>
    <source>
        <strain evidence="2">CGMCC 1.15288</strain>
    </source>
</reference>
<keyword evidence="2" id="KW-1185">Reference proteome</keyword>
<sequence>MAANNPKKNRGSAVHIEVRMIDLKQKHYLGGYFLTRLIPMNFGTYSDAMIHTCSKCINDHLVNIWSYSWTTDNDEQAEEAKENFQLSNREIDLVRAWVDKNHNEHKLGWINVFTDIDTALEYKNTFFPHLSDIKVFALYFNERERADLLDEFKPQSDGMGEIGLRLTLLKGIEETNNDQFLGFDYIGIEFSGDFHTFHCHDLGGEFSNKFDLNLNEYGLFDSDMNSGQVLAYLNDESNGCEPVPWFVAKTKLVVSM</sequence>
<name>A0ABQ1YEJ3_9BACT</name>
<dbReference type="Proteomes" id="UP000600214">
    <property type="component" value="Unassembled WGS sequence"/>
</dbReference>
<dbReference type="RefSeq" id="WP_188927916.1">
    <property type="nucleotide sequence ID" value="NZ_BMIA01000001.1"/>
</dbReference>
<gene>
    <name evidence="1" type="ORF">GCM10007423_02640</name>
</gene>
<evidence type="ECO:0000313" key="2">
    <source>
        <dbReference type="Proteomes" id="UP000600214"/>
    </source>
</evidence>
<dbReference type="EMBL" id="BMIA01000001">
    <property type="protein sequence ID" value="GGH21486.1"/>
    <property type="molecule type" value="Genomic_DNA"/>
</dbReference>
<proteinExistence type="predicted"/>
<evidence type="ECO:0000313" key="1">
    <source>
        <dbReference type="EMBL" id="GGH21486.1"/>
    </source>
</evidence>
<comment type="caution">
    <text evidence="1">The sequence shown here is derived from an EMBL/GenBank/DDBJ whole genome shotgun (WGS) entry which is preliminary data.</text>
</comment>